<dbReference type="PIRSF" id="PIRSF004846">
    <property type="entry name" value="ModA"/>
    <property type="match status" value="1"/>
</dbReference>
<dbReference type="PANTHER" id="PTHR30632:SF0">
    <property type="entry name" value="SULFATE-BINDING PROTEIN"/>
    <property type="match status" value="1"/>
</dbReference>
<evidence type="ECO:0000313" key="8">
    <source>
        <dbReference type="Proteomes" id="UP000001551"/>
    </source>
</evidence>
<dbReference type="SUPFAM" id="SSF53850">
    <property type="entry name" value="Periplasmic binding protein-like II"/>
    <property type="match status" value="1"/>
</dbReference>
<evidence type="ECO:0000313" key="7">
    <source>
        <dbReference type="EMBL" id="ADU27107.1"/>
    </source>
</evidence>
<dbReference type="GO" id="GO:0046872">
    <property type="term" value="F:metal ion binding"/>
    <property type="evidence" value="ECO:0007669"/>
    <property type="project" value="UniProtKB-KW"/>
</dbReference>
<reference evidence="7 8" key="1">
    <citation type="submission" date="2010-12" db="EMBL/GenBank/DDBJ databases">
        <title>Complete sequence of Ethanoligenens harbinense YUAN-3.</title>
        <authorList>
            <person name="Lucas S."/>
            <person name="Copeland A."/>
            <person name="Lapidus A."/>
            <person name="Cheng J.-F."/>
            <person name="Bruce D."/>
            <person name="Goodwin L."/>
            <person name="Pitluck S."/>
            <person name="Chertkov O."/>
            <person name="Misra M."/>
            <person name="Detter J.C."/>
            <person name="Han C."/>
            <person name="Tapia R."/>
            <person name="Land M."/>
            <person name="Hauser L."/>
            <person name="Jeffries C."/>
            <person name="Kyrpides N."/>
            <person name="Ivanova N."/>
            <person name="Mikhailova N."/>
            <person name="Wang A."/>
            <person name="Mouttaki H."/>
            <person name="He Z."/>
            <person name="Zhou J."/>
            <person name="Hemme C.L."/>
            <person name="Woyke T."/>
        </authorList>
    </citation>
    <scope>NUCLEOTIDE SEQUENCE [LARGE SCALE GENOMIC DNA]</scope>
    <source>
        <strain evidence="8">DSM 18485 / JCM 12961 / CGMCC 1.5033 / YUAN-3</strain>
    </source>
</reference>
<comment type="similarity">
    <text evidence="1">Belongs to the bacterial solute-binding protein ModA family.</text>
</comment>
<feature type="binding site" evidence="5">
    <location>
        <position position="51"/>
    </location>
    <ligand>
        <name>molybdate</name>
        <dbReference type="ChEBI" id="CHEBI:36264"/>
    </ligand>
</feature>
<dbReference type="HOGENOM" id="CLU_065520_3_1_9"/>
<proteinExistence type="inferred from homology"/>
<keyword evidence="2 5" id="KW-0500">Molybdenum</keyword>
<dbReference type="EMBL" id="CP002400">
    <property type="protein sequence ID" value="ADU27107.1"/>
    <property type="molecule type" value="Genomic_DNA"/>
</dbReference>
<keyword evidence="4 6" id="KW-0732">Signal</keyword>
<evidence type="ECO:0000256" key="2">
    <source>
        <dbReference type="ARBA" id="ARBA00022505"/>
    </source>
</evidence>
<keyword evidence="8" id="KW-1185">Reference proteome</keyword>
<dbReference type="eggNOG" id="COG0725">
    <property type="taxonomic scope" value="Bacteria"/>
</dbReference>
<organism evidence="7 8">
    <name type="scientific">Ethanoligenens harbinense (strain DSM 18485 / JCM 12961 / CGMCC 1.5033 / YUAN-3)</name>
    <dbReference type="NCBI Taxonomy" id="663278"/>
    <lineage>
        <taxon>Bacteria</taxon>
        <taxon>Bacillati</taxon>
        <taxon>Bacillota</taxon>
        <taxon>Clostridia</taxon>
        <taxon>Eubacteriales</taxon>
        <taxon>Oscillospiraceae</taxon>
        <taxon>Ethanoligenens</taxon>
    </lineage>
</organism>
<evidence type="ECO:0000256" key="4">
    <source>
        <dbReference type="ARBA" id="ARBA00022729"/>
    </source>
</evidence>
<gene>
    <name evidence="7" type="ordered locus">Ethha_1571</name>
</gene>
<dbReference type="GO" id="GO:0015689">
    <property type="term" value="P:molybdate ion transport"/>
    <property type="evidence" value="ECO:0007669"/>
    <property type="project" value="InterPro"/>
</dbReference>
<dbReference type="GO" id="GO:1901359">
    <property type="term" value="F:tungstate binding"/>
    <property type="evidence" value="ECO:0007669"/>
    <property type="project" value="UniProtKB-ARBA"/>
</dbReference>
<dbReference type="FunFam" id="3.40.190.10:FF:000035">
    <property type="entry name" value="Molybdate ABC transporter substrate-binding protein"/>
    <property type="match status" value="1"/>
</dbReference>
<feature type="chain" id="PRO_5003212265" evidence="6">
    <location>
        <begin position="31"/>
        <end position="271"/>
    </location>
</feature>
<dbReference type="PROSITE" id="PS51257">
    <property type="entry name" value="PROKAR_LIPOPROTEIN"/>
    <property type="match status" value="1"/>
</dbReference>
<dbReference type="Pfam" id="PF13531">
    <property type="entry name" value="SBP_bac_11"/>
    <property type="match status" value="1"/>
</dbReference>
<feature type="binding site" evidence="5">
    <location>
        <position position="187"/>
    </location>
    <ligand>
        <name>molybdate</name>
        <dbReference type="ChEBI" id="CHEBI:36264"/>
    </ligand>
</feature>
<dbReference type="RefSeq" id="WP_013485462.1">
    <property type="nucleotide sequence ID" value="NC_014828.1"/>
</dbReference>
<evidence type="ECO:0000256" key="6">
    <source>
        <dbReference type="SAM" id="SignalP"/>
    </source>
</evidence>
<evidence type="ECO:0000256" key="5">
    <source>
        <dbReference type="PIRSR" id="PIRSR004846-1"/>
    </source>
</evidence>
<dbReference type="STRING" id="663278.Ethha_1571"/>
<dbReference type="InterPro" id="IPR005950">
    <property type="entry name" value="ModA"/>
</dbReference>
<feature type="signal peptide" evidence="6">
    <location>
        <begin position="1"/>
        <end position="30"/>
    </location>
</feature>
<dbReference type="PANTHER" id="PTHR30632">
    <property type="entry name" value="MOLYBDATE-BINDING PERIPLASMIC PROTEIN"/>
    <property type="match status" value="1"/>
</dbReference>
<dbReference type="AlphaFoldDB" id="E6U888"/>
<evidence type="ECO:0000256" key="1">
    <source>
        <dbReference type="ARBA" id="ARBA00009175"/>
    </source>
</evidence>
<accession>E6U888</accession>
<name>E6U888_ETHHY</name>
<dbReference type="KEGG" id="eha:Ethha_1571"/>
<dbReference type="Proteomes" id="UP000001551">
    <property type="component" value="Chromosome"/>
</dbReference>
<protein>
    <submittedName>
        <fullName evidence="7">Molybdenum ABC transporter, periplasmic molybdate-binding protein</fullName>
    </submittedName>
</protein>
<dbReference type="NCBIfam" id="TIGR01256">
    <property type="entry name" value="modA"/>
    <property type="match status" value="1"/>
</dbReference>
<sequence>MKKQRILGFIAAAVLAATTLAGCSSSTGNAASSSATSSEPSVTLTVSAAASLTDVLKDVESAYKKAHKNVSFTNNFGASGTLQQQIQNGADADIFFSAAESNMDALDKAGLLLSGTRQDVVGNTIEFIIPKGQKPITSLSELTSDRFKQIAIGNPASVPAGKYAQQILTEQNIYNSISPKLVQGTDVRAVLNYVETGNAEGGFVFSTDAKTSTKVEKGFDIPASWQPKINYPAAVVKASKNADAAKTFVTYLSASDAQKIFGKYGFSKVAK</sequence>
<evidence type="ECO:0000256" key="3">
    <source>
        <dbReference type="ARBA" id="ARBA00022723"/>
    </source>
</evidence>
<keyword evidence="3 5" id="KW-0479">Metal-binding</keyword>
<dbReference type="Gene3D" id="3.40.190.10">
    <property type="entry name" value="Periplasmic binding protein-like II"/>
    <property type="match status" value="2"/>
</dbReference>
<feature type="binding site" evidence="5">
    <location>
        <position position="79"/>
    </location>
    <ligand>
        <name>molybdate</name>
        <dbReference type="ChEBI" id="CHEBI:36264"/>
    </ligand>
</feature>
<feature type="binding site" evidence="5">
    <location>
        <position position="160"/>
    </location>
    <ligand>
        <name>molybdate</name>
        <dbReference type="ChEBI" id="CHEBI:36264"/>
    </ligand>
</feature>
<dbReference type="InterPro" id="IPR050682">
    <property type="entry name" value="ModA/WtpA"/>
</dbReference>
<dbReference type="GO" id="GO:0030973">
    <property type="term" value="F:molybdate ion binding"/>
    <property type="evidence" value="ECO:0007669"/>
    <property type="project" value="TreeGrafter"/>
</dbReference>